<dbReference type="EMBL" id="BDQI01000094">
    <property type="protein sequence ID" value="GAX59040.1"/>
    <property type="molecule type" value="Genomic_DNA"/>
</dbReference>
<proteinExistence type="predicted"/>
<name>A0A286TT22_STROL</name>
<organism evidence="2 3">
    <name type="scientific">Streptomyces olivochromogenes</name>
    <dbReference type="NCBI Taxonomy" id="1963"/>
    <lineage>
        <taxon>Bacteria</taxon>
        <taxon>Bacillati</taxon>
        <taxon>Actinomycetota</taxon>
        <taxon>Actinomycetes</taxon>
        <taxon>Kitasatosporales</taxon>
        <taxon>Streptomycetaceae</taxon>
        <taxon>Streptomyces</taxon>
    </lineage>
</organism>
<keyword evidence="3" id="KW-1185">Reference proteome</keyword>
<evidence type="ECO:0000313" key="2">
    <source>
        <dbReference type="EMBL" id="GAX59040.1"/>
    </source>
</evidence>
<comment type="caution">
    <text evidence="2">The sequence shown here is derived from an EMBL/GenBank/DDBJ whole genome shotgun (WGS) entry which is preliminary data.</text>
</comment>
<feature type="region of interest" description="Disordered" evidence="1">
    <location>
        <begin position="54"/>
        <end position="96"/>
    </location>
</feature>
<gene>
    <name evidence="2" type="ORF">SO3561_10617</name>
</gene>
<reference evidence="3" key="1">
    <citation type="submission" date="2017-05" db="EMBL/GenBank/DDBJ databases">
        <title>Streptomyces olivochromogenes NBRC 3561 whole genome shotgun sequence.</title>
        <authorList>
            <person name="Dohra H."/>
            <person name="Kodani S."/>
        </authorList>
    </citation>
    <scope>NUCLEOTIDE SEQUENCE [LARGE SCALE GENOMIC DNA]</scope>
    <source>
        <strain evidence="3">NBRC 3561</strain>
    </source>
</reference>
<dbReference type="AlphaFoldDB" id="A0A286TT22"/>
<sequence length="96" mass="10514">MKAWKASRDPDYAAKKARVEHLFAIAIADGEVIREEREPDVIFCLDEFGPLNLQPHPGRQWAVRSGKHRTPTASPDPAGRPTPDHTGSGTCSPPTT</sequence>
<evidence type="ECO:0000313" key="3">
    <source>
        <dbReference type="Proteomes" id="UP000217446"/>
    </source>
</evidence>
<accession>A0A286TT22</accession>
<dbReference type="Proteomes" id="UP000217446">
    <property type="component" value="Unassembled WGS sequence"/>
</dbReference>
<evidence type="ECO:0000256" key="1">
    <source>
        <dbReference type="SAM" id="MobiDB-lite"/>
    </source>
</evidence>
<protein>
    <submittedName>
        <fullName evidence="2">Transposase</fullName>
    </submittedName>
</protein>
<feature type="compositionally biased region" description="Polar residues" evidence="1">
    <location>
        <begin position="85"/>
        <end position="96"/>
    </location>
</feature>